<accession>A0A926EVU4</accession>
<dbReference type="Gene3D" id="3.10.350.10">
    <property type="entry name" value="LysM domain"/>
    <property type="match status" value="1"/>
</dbReference>
<dbReference type="SUPFAM" id="SSF54106">
    <property type="entry name" value="LysM domain"/>
    <property type="match status" value="1"/>
</dbReference>
<organism evidence="3 4">
    <name type="scientific">Paratissierella segnis</name>
    <dbReference type="NCBI Taxonomy" id="2763679"/>
    <lineage>
        <taxon>Bacteria</taxon>
        <taxon>Bacillati</taxon>
        <taxon>Bacillota</taxon>
        <taxon>Tissierellia</taxon>
        <taxon>Tissierellales</taxon>
        <taxon>Tissierellaceae</taxon>
        <taxon>Paratissierella</taxon>
    </lineage>
</organism>
<evidence type="ECO:0000313" key="4">
    <source>
        <dbReference type="Proteomes" id="UP000601171"/>
    </source>
</evidence>
<sequence>MVEMSLKSKKIRPLTKNEKFLLITLGFILILWGSFRFIIAPQRERIFSLKNEKMELDTKITDMNNTLEKGKKIKKENDILDVEREQILSRYFPILDQSQIIYLLNDLMKDDRVAFKDYNFDRPSIENLGDMEVKQMGISIPFSGSYDGIVDVIRSIGTSPRRILVDNISIDRKDDNEISGNMYLKIYGLEGLAETNPNIIQVATVDNLEEGSLFGSFEDYVEISNESSEDTDELYSPTYSLTGDENLKKVQLLTDFESINYTFIPSNEYIKGDVIPSTIRKSGKYSLRFEYNIIALGDENRAYIDLLGNNLVFKYPPETISLWVNSFGYSPGILGMRFRTQDGKNIDVSMSEGISWVGWSNINVSPPQDLNLYPLELTHIYYELPYNRDDYGVMLIDKLEAFYPHNEYENANNDLAYEFYIVKAGDTVSGIAQHFYGSNKYKNEIMENNGIASGEALPVGKVLVLVKHEGVSR</sequence>
<gene>
    <name evidence="3" type="ORF">H8707_09380</name>
</gene>
<proteinExistence type="predicted"/>
<reference evidence="3" key="1">
    <citation type="submission" date="2020-08" db="EMBL/GenBank/DDBJ databases">
        <title>Genome public.</title>
        <authorList>
            <person name="Liu C."/>
            <person name="Sun Q."/>
        </authorList>
    </citation>
    <scope>NUCLEOTIDE SEQUENCE</scope>
    <source>
        <strain evidence="3">BX21</strain>
    </source>
</reference>
<evidence type="ECO:0000259" key="2">
    <source>
        <dbReference type="PROSITE" id="PS51782"/>
    </source>
</evidence>
<name>A0A926EVU4_9FIRM</name>
<dbReference type="Gene3D" id="3.30.70.60">
    <property type="match status" value="1"/>
</dbReference>
<evidence type="ECO:0000313" key="3">
    <source>
        <dbReference type="EMBL" id="MBC8588452.1"/>
    </source>
</evidence>
<feature type="domain" description="LysM" evidence="2">
    <location>
        <begin position="418"/>
        <end position="465"/>
    </location>
</feature>
<keyword evidence="1" id="KW-0472">Membrane</keyword>
<dbReference type="Proteomes" id="UP000601171">
    <property type="component" value="Unassembled WGS sequence"/>
</dbReference>
<dbReference type="InterPro" id="IPR036779">
    <property type="entry name" value="LysM_dom_sf"/>
</dbReference>
<keyword evidence="1" id="KW-1133">Transmembrane helix</keyword>
<dbReference type="AlphaFoldDB" id="A0A926EVU4"/>
<keyword evidence="4" id="KW-1185">Reference proteome</keyword>
<dbReference type="EMBL" id="JACRTG010000020">
    <property type="protein sequence ID" value="MBC8588452.1"/>
    <property type="molecule type" value="Genomic_DNA"/>
</dbReference>
<dbReference type="Pfam" id="PF01476">
    <property type="entry name" value="LysM"/>
    <property type="match status" value="1"/>
</dbReference>
<dbReference type="RefSeq" id="WP_262429908.1">
    <property type="nucleotide sequence ID" value="NZ_JACRTG010000020.1"/>
</dbReference>
<keyword evidence="1" id="KW-0812">Transmembrane</keyword>
<evidence type="ECO:0000256" key="1">
    <source>
        <dbReference type="SAM" id="Phobius"/>
    </source>
</evidence>
<dbReference type="SMART" id="SM00257">
    <property type="entry name" value="LysM"/>
    <property type="match status" value="1"/>
</dbReference>
<comment type="caution">
    <text evidence="3">The sequence shown here is derived from an EMBL/GenBank/DDBJ whole genome shotgun (WGS) entry which is preliminary data.</text>
</comment>
<dbReference type="InterPro" id="IPR018392">
    <property type="entry name" value="LysM"/>
</dbReference>
<dbReference type="PROSITE" id="PS51782">
    <property type="entry name" value="LYSM"/>
    <property type="match status" value="1"/>
</dbReference>
<dbReference type="CDD" id="cd00118">
    <property type="entry name" value="LysM"/>
    <property type="match status" value="1"/>
</dbReference>
<dbReference type="InterPro" id="IPR014717">
    <property type="entry name" value="Transl_elong_EF1B/ribsomal_bS6"/>
</dbReference>
<protein>
    <submittedName>
        <fullName evidence="3">LysM peptidoglycan-binding domain-containing protein</fullName>
    </submittedName>
</protein>
<feature type="transmembrane region" description="Helical" evidence="1">
    <location>
        <begin position="20"/>
        <end position="39"/>
    </location>
</feature>